<evidence type="ECO:0000256" key="1">
    <source>
        <dbReference type="ARBA" id="ARBA00022679"/>
    </source>
</evidence>
<reference evidence="4 5" key="1">
    <citation type="submission" date="2013-12" db="EMBL/GenBank/DDBJ databases">
        <authorList>
            <consortium name="DOE Joint Genome Institute"/>
            <person name="Muyzer G."/>
            <person name="Huntemann M."/>
            <person name="Han J."/>
            <person name="Chen A."/>
            <person name="Kyrpides N."/>
            <person name="Mavromatis K."/>
            <person name="Markowitz V."/>
            <person name="Palaniappan K."/>
            <person name="Ivanova N."/>
            <person name="Schaumberg A."/>
            <person name="Pati A."/>
            <person name="Liolios K."/>
            <person name="Nordberg H.P."/>
            <person name="Cantor M.N."/>
            <person name="Hua S.X."/>
            <person name="Woyke T."/>
        </authorList>
    </citation>
    <scope>NUCLEOTIDE SEQUENCE [LARGE SCALE GENOMIC DNA]</scope>
    <source>
        <strain evidence="4 5">ARh 1</strain>
    </source>
</reference>
<proteinExistence type="predicted"/>
<keyword evidence="2" id="KW-0325">Glycoprotein</keyword>
<evidence type="ECO:0000313" key="4">
    <source>
        <dbReference type="EMBL" id="AHE97597.1"/>
    </source>
</evidence>
<dbReference type="PANTHER" id="PTHR10605:SF56">
    <property type="entry name" value="BIFUNCTIONAL HEPARAN SULFATE N-DEACETYLASE_N-SULFOTRANSFERASE"/>
    <property type="match status" value="1"/>
</dbReference>
<keyword evidence="1 4" id="KW-0808">Transferase</keyword>
<dbReference type="Proteomes" id="UP000005289">
    <property type="component" value="Chromosome"/>
</dbReference>
<accession>W0DK29</accession>
<dbReference type="InterPro" id="IPR027417">
    <property type="entry name" value="P-loop_NTPase"/>
</dbReference>
<evidence type="ECO:0000259" key="3">
    <source>
        <dbReference type="Pfam" id="PF00685"/>
    </source>
</evidence>
<dbReference type="Gene3D" id="3.40.50.300">
    <property type="entry name" value="P-loop containing nucleotide triphosphate hydrolases"/>
    <property type="match status" value="1"/>
</dbReference>
<dbReference type="InterPro" id="IPR037359">
    <property type="entry name" value="NST/OST"/>
</dbReference>
<dbReference type="STRING" id="713585.THITH_04220"/>
<gene>
    <name evidence="4" type="ORF">THITH_04220</name>
</gene>
<dbReference type="SUPFAM" id="SSF52540">
    <property type="entry name" value="P-loop containing nucleoside triphosphate hydrolases"/>
    <property type="match status" value="1"/>
</dbReference>
<organism evidence="4 5">
    <name type="scientific">Thioalkalivibrio paradoxus ARh 1</name>
    <dbReference type="NCBI Taxonomy" id="713585"/>
    <lineage>
        <taxon>Bacteria</taxon>
        <taxon>Pseudomonadati</taxon>
        <taxon>Pseudomonadota</taxon>
        <taxon>Gammaproteobacteria</taxon>
        <taxon>Chromatiales</taxon>
        <taxon>Ectothiorhodospiraceae</taxon>
        <taxon>Thioalkalivibrio</taxon>
    </lineage>
</organism>
<keyword evidence="5" id="KW-1185">Reference proteome</keyword>
<dbReference type="Pfam" id="PF00685">
    <property type="entry name" value="Sulfotransfer_1"/>
    <property type="match status" value="1"/>
</dbReference>
<feature type="domain" description="Sulfotransferase" evidence="3">
    <location>
        <begin position="42"/>
        <end position="171"/>
    </location>
</feature>
<dbReference type="EMBL" id="CP007029">
    <property type="protein sequence ID" value="AHE97597.1"/>
    <property type="molecule type" value="Genomic_DNA"/>
</dbReference>
<dbReference type="KEGG" id="tti:THITH_04220"/>
<sequence>MSGGSGSLVRNLFLRGRQHFREARHQARYLRRMHLGDPGVLPDFLLIGAMKAGTTSLYDYVRQHPGKLPATTKEIQYFNSPRHQRQGERWHRAQFPTRARIDRTSEQLGYRALTGEATPQMHLPSYAPLAAELVPDARIVMILRDPVSRAYSHYRHWYRHSLRFPKESFWEALQREGERVTRELERLVRDRGLRPEQALRYSSQTRGRYADQMDDRCRRYLTEHFRPYNRRLFELIGEDWGWPS</sequence>
<dbReference type="PANTHER" id="PTHR10605">
    <property type="entry name" value="HEPARAN SULFATE SULFOTRANSFERASE"/>
    <property type="match status" value="1"/>
</dbReference>
<dbReference type="InterPro" id="IPR000863">
    <property type="entry name" value="Sulfotransferase_dom"/>
</dbReference>
<protein>
    <submittedName>
        <fullName evidence="4">Sulfotransferase</fullName>
    </submittedName>
</protein>
<dbReference type="HOGENOM" id="CLU_017703_1_2_6"/>
<dbReference type="GO" id="GO:0008146">
    <property type="term" value="F:sulfotransferase activity"/>
    <property type="evidence" value="ECO:0007669"/>
    <property type="project" value="InterPro"/>
</dbReference>
<dbReference type="AlphaFoldDB" id="W0DK29"/>
<name>W0DK29_9GAMM</name>
<evidence type="ECO:0000256" key="2">
    <source>
        <dbReference type="ARBA" id="ARBA00023180"/>
    </source>
</evidence>
<evidence type="ECO:0000313" key="5">
    <source>
        <dbReference type="Proteomes" id="UP000005289"/>
    </source>
</evidence>